<proteinExistence type="predicted"/>
<comment type="caution">
    <text evidence="1">The sequence shown here is derived from an EMBL/GenBank/DDBJ whole genome shotgun (WGS) entry which is preliminary data.</text>
</comment>
<reference evidence="2" key="1">
    <citation type="journal article" date="2019" name="Int. J. Syst. Evol. Microbiol.">
        <title>The Global Catalogue of Microorganisms (GCM) 10K type strain sequencing project: providing services to taxonomists for standard genome sequencing and annotation.</title>
        <authorList>
            <consortium name="The Broad Institute Genomics Platform"/>
            <consortium name="The Broad Institute Genome Sequencing Center for Infectious Disease"/>
            <person name="Wu L."/>
            <person name="Ma J."/>
        </authorList>
    </citation>
    <scope>NUCLEOTIDE SEQUENCE [LARGE SCALE GENOMIC DNA]</scope>
    <source>
        <strain evidence="2">CGMCC 4.7237</strain>
    </source>
</reference>
<dbReference type="RefSeq" id="WP_386430422.1">
    <property type="nucleotide sequence ID" value="NZ_JBHSBB010000012.1"/>
</dbReference>
<evidence type="ECO:0000313" key="2">
    <source>
        <dbReference type="Proteomes" id="UP001595765"/>
    </source>
</evidence>
<accession>A0ABV8HSR6</accession>
<name>A0ABV8HSR6_9ACTN</name>
<gene>
    <name evidence="1" type="ORF">ACFO3J_17800</name>
</gene>
<dbReference type="Proteomes" id="UP001595765">
    <property type="component" value="Unassembled WGS sequence"/>
</dbReference>
<keyword evidence="2" id="KW-1185">Reference proteome</keyword>
<dbReference type="InterPro" id="IPR054058">
    <property type="entry name" value="HTH_67"/>
</dbReference>
<evidence type="ECO:0000313" key="1">
    <source>
        <dbReference type="EMBL" id="MFC4033329.1"/>
    </source>
</evidence>
<dbReference type="Pfam" id="PF21863">
    <property type="entry name" value="HTH_67"/>
    <property type="match status" value="1"/>
</dbReference>
<dbReference type="EMBL" id="JBHSBB010000012">
    <property type="protein sequence ID" value="MFC4033329.1"/>
    <property type="molecule type" value="Genomic_DNA"/>
</dbReference>
<organism evidence="1 2">
    <name type="scientific">Streptomyces polygonati</name>
    <dbReference type="NCBI Taxonomy" id="1617087"/>
    <lineage>
        <taxon>Bacteria</taxon>
        <taxon>Bacillati</taxon>
        <taxon>Actinomycetota</taxon>
        <taxon>Actinomycetes</taxon>
        <taxon>Kitasatosporales</taxon>
        <taxon>Streptomycetaceae</taxon>
        <taxon>Streptomyces</taxon>
    </lineage>
</organism>
<sequence length="250" mass="26990">MAEAITEPIQLYTRRWMLAPATDQYGVDLGFEKGSQFWVVGRAGVLGSCPPEIAAAAIAFEPPAIVRRAWSAVPQGLSHHDVALEYKGVIVRWAERAFRDVDLEILAQVDLLGRRIAHAAPASLGVLFAGWRGLDPPESAAGRAGLTIHVLRELRGAAHICALAASGLTPLDAILAAPHPPPRTGPKYAERMGWVGPFREVSEIREARLDAEVLTSTILVPYFGVLSSRELGELREAITTVCQYDGGSRV</sequence>
<protein>
    <submittedName>
        <fullName evidence="1">Uncharacterized protein</fullName>
    </submittedName>
</protein>